<evidence type="ECO:0000256" key="3">
    <source>
        <dbReference type="ARBA" id="ARBA00023004"/>
    </source>
</evidence>
<dbReference type="Pfam" id="PF22070">
    <property type="entry name" value="Androglobin_V"/>
    <property type="match status" value="1"/>
</dbReference>
<feature type="region of interest" description="Disordered" evidence="5">
    <location>
        <begin position="1632"/>
        <end position="1655"/>
    </location>
</feature>
<evidence type="ECO:0000256" key="2">
    <source>
        <dbReference type="ARBA" id="ARBA00022723"/>
    </source>
</evidence>
<dbReference type="Pfam" id="PF00648">
    <property type="entry name" value="Peptidase_C2"/>
    <property type="match status" value="1"/>
</dbReference>
<feature type="domain" description="Calpain catalytic" evidence="6">
    <location>
        <begin position="99"/>
        <end position="286"/>
    </location>
</feature>
<dbReference type="SUPFAM" id="SSF54001">
    <property type="entry name" value="Cysteine proteinases"/>
    <property type="match status" value="1"/>
</dbReference>
<dbReference type="Ensembl" id="ENSSHAT00000041920.1">
    <property type="protein sequence ID" value="ENSSHAP00000025389.1"/>
    <property type="gene ID" value="ENSSHAG00000027661.1"/>
</dbReference>
<feature type="compositionally biased region" description="Basic and acidic residues" evidence="5">
    <location>
        <begin position="300"/>
        <end position="383"/>
    </location>
</feature>
<dbReference type="GO" id="GO:0046872">
    <property type="term" value="F:metal ion binding"/>
    <property type="evidence" value="ECO:0007669"/>
    <property type="project" value="UniProtKB-KW"/>
</dbReference>
<evidence type="ECO:0000313" key="8">
    <source>
        <dbReference type="Ensembl" id="ENSSHAP00000025389.1"/>
    </source>
</evidence>
<dbReference type="GO" id="GO:0004198">
    <property type="term" value="F:calcium-dependent cysteine-type endopeptidase activity"/>
    <property type="evidence" value="ECO:0007669"/>
    <property type="project" value="InterPro"/>
</dbReference>
<reference evidence="8 9" key="1">
    <citation type="journal article" date="2011" name="Proc. Natl. Acad. Sci. U.S.A.">
        <title>Genetic diversity and population structure of the endangered marsupial Sarcophilus harrisii (Tasmanian devil).</title>
        <authorList>
            <person name="Miller W."/>
            <person name="Hayes V.M."/>
            <person name="Ratan A."/>
            <person name="Petersen D.C."/>
            <person name="Wittekindt N.E."/>
            <person name="Miller J."/>
            <person name="Walenz B."/>
            <person name="Knight J."/>
            <person name="Qi J."/>
            <person name="Zhao F."/>
            <person name="Wang Q."/>
            <person name="Bedoya-Reina O.C."/>
            <person name="Katiyar N."/>
            <person name="Tomsho L.P."/>
            <person name="Kasson L.M."/>
            <person name="Hardie R.A."/>
            <person name="Woodbridge P."/>
            <person name="Tindall E.A."/>
            <person name="Bertelsen M.F."/>
            <person name="Dixon D."/>
            <person name="Pyecroft S."/>
            <person name="Helgen K.M."/>
            <person name="Lesk A.M."/>
            <person name="Pringle T.H."/>
            <person name="Patterson N."/>
            <person name="Zhang Y."/>
            <person name="Kreiss A."/>
            <person name="Woods G.M."/>
            <person name="Jones M.E."/>
            <person name="Schuster S.C."/>
        </authorList>
    </citation>
    <scope>NUCLEOTIDE SEQUENCE [LARGE SCALE GENOMIC DNA]</scope>
</reference>
<dbReference type="InterPro" id="IPR038765">
    <property type="entry name" value="Papain-like_cys_pep_sf"/>
</dbReference>
<dbReference type="InterPro" id="IPR057249">
    <property type="entry name" value="Globin_CP_ADGB"/>
</dbReference>
<feature type="compositionally biased region" description="Basic and acidic residues" evidence="5">
    <location>
        <begin position="1632"/>
        <end position="1644"/>
    </location>
</feature>
<dbReference type="PROSITE" id="PS52042">
    <property type="entry name" value="GLOBIN_CP_ADGB"/>
    <property type="match status" value="1"/>
</dbReference>
<dbReference type="Gene3D" id="1.10.490.10">
    <property type="entry name" value="Globins"/>
    <property type="match status" value="1"/>
</dbReference>
<dbReference type="PROSITE" id="PS50203">
    <property type="entry name" value="CALPAIN_CAT"/>
    <property type="match status" value="1"/>
</dbReference>
<name>A0A7N4NLX0_SARHA</name>
<dbReference type="GeneTree" id="ENSGT00390000014904"/>
<dbReference type="CTD" id="79747"/>
<dbReference type="PANTHER" id="PTHR46298:SF1">
    <property type="entry name" value="ANDROGLOBIN"/>
    <property type="match status" value="1"/>
</dbReference>
<organism evidence="8 9">
    <name type="scientific">Sarcophilus harrisii</name>
    <name type="common">Tasmanian devil</name>
    <name type="synonym">Sarcophilus laniarius</name>
    <dbReference type="NCBI Taxonomy" id="9305"/>
    <lineage>
        <taxon>Eukaryota</taxon>
        <taxon>Metazoa</taxon>
        <taxon>Chordata</taxon>
        <taxon>Craniata</taxon>
        <taxon>Vertebrata</taxon>
        <taxon>Euteleostomi</taxon>
        <taxon>Mammalia</taxon>
        <taxon>Metatheria</taxon>
        <taxon>Dasyuromorphia</taxon>
        <taxon>Dasyuridae</taxon>
        <taxon>Sarcophilus</taxon>
    </lineage>
</organism>
<feature type="domain" description="Globin" evidence="7">
    <location>
        <begin position="807"/>
        <end position="1012"/>
    </location>
</feature>
<dbReference type="GO" id="GO:0097225">
    <property type="term" value="C:sperm midpiece"/>
    <property type="evidence" value="ECO:0007669"/>
    <property type="project" value="Ensembl"/>
</dbReference>
<feature type="compositionally biased region" description="Basic and acidic residues" evidence="5">
    <location>
        <begin position="58"/>
        <end position="74"/>
    </location>
</feature>
<feature type="compositionally biased region" description="Basic residues" evidence="5">
    <location>
        <begin position="1"/>
        <end position="11"/>
    </location>
</feature>
<protein>
    <submittedName>
        <fullName evidence="8">Androglobin</fullName>
    </submittedName>
</protein>
<feature type="region of interest" description="Disordered" evidence="5">
    <location>
        <begin position="1480"/>
        <end position="1500"/>
    </location>
</feature>
<dbReference type="GO" id="GO:0020037">
    <property type="term" value="F:heme binding"/>
    <property type="evidence" value="ECO:0007669"/>
    <property type="project" value="InterPro"/>
</dbReference>
<evidence type="ECO:0000256" key="5">
    <source>
        <dbReference type="SAM" id="MobiDB-lite"/>
    </source>
</evidence>
<dbReference type="Pfam" id="PF22068">
    <property type="entry name" value="Androglobin_II"/>
    <property type="match status" value="1"/>
</dbReference>
<dbReference type="InterPro" id="IPR054095">
    <property type="entry name" value="Androglobin_V"/>
</dbReference>
<evidence type="ECO:0000259" key="7">
    <source>
        <dbReference type="PROSITE" id="PS52042"/>
    </source>
</evidence>
<keyword evidence="1" id="KW-0349">Heme</keyword>
<evidence type="ECO:0000256" key="4">
    <source>
        <dbReference type="PROSITE-ProRule" id="PRU00239"/>
    </source>
</evidence>
<feature type="region of interest" description="Disordered" evidence="5">
    <location>
        <begin position="598"/>
        <end position="619"/>
    </location>
</feature>
<feature type="compositionally biased region" description="Polar residues" evidence="5">
    <location>
        <begin position="1370"/>
        <end position="1380"/>
    </location>
</feature>
<dbReference type="GO" id="GO:0097227">
    <property type="term" value="C:sperm annulus"/>
    <property type="evidence" value="ECO:0007669"/>
    <property type="project" value="Ensembl"/>
</dbReference>
<keyword evidence="9" id="KW-1185">Reference proteome</keyword>
<feature type="compositionally biased region" description="Polar residues" evidence="5">
    <location>
        <begin position="26"/>
        <end position="37"/>
    </location>
</feature>
<dbReference type="InterPro" id="IPR054093">
    <property type="entry name" value="Androglobin_II"/>
</dbReference>
<dbReference type="InterPro" id="IPR009050">
    <property type="entry name" value="Globin-like_sf"/>
</dbReference>
<dbReference type="InterPro" id="IPR001300">
    <property type="entry name" value="Peptidase_C2_calpain_cat"/>
</dbReference>
<dbReference type="PROSITE" id="PS50096">
    <property type="entry name" value="IQ"/>
    <property type="match status" value="1"/>
</dbReference>
<dbReference type="PANTHER" id="PTHR46298">
    <property type="entry name" value="ANDROGLOBIN"/>
    <property type="match status" value="1"/>
</dbReference>
<feature type="region of interest" description="Disordered" evidence="5">
    <location>
        <begin position="300"/>
        <end position="427"/>
    </location>
</feature>
<feature type="region of interest" description="Disordered" evidence="5">
    <location>
        <begin position="1"/>
        <end position="41"/>
    </location>
</feature>
<keyword evidence="3" id="KW-0408">Iron</keyword>
<dbReference type="GO" id="GO:0006508">
    <property type="term" value="P:proteolysis"/>
    <property type="evidence" value="ECO:0007669"/>
    <property type="project" value="InterPro"/>
</dbReference>
<comment type="caution">
    <text evidence="4">Lacks conserved residue(s) required for the propagation of feature annotation.</text>
</comment>
<sequence>MASKQGKKKELHRINSAHGFEKTKDQSSFGSSTQSGLTEIRKGKFPIWPEWNEADINAEKWDVGKGGKEKDKSGKSPTLHLFDDPEGKIEMPPSLKVSSWKRPQEVLINKIPVVVKNETSFDLFTANGHIICSEVMRWIISEIHSIWKIYNGNISSPSTDPPIVNWKPWEHIYSLCKAVKGHMPLYNSYGKYIVKLYWMGCWRKITVDDTLPYDEENRLLLPATNCDIELWPMILTKGIIKLTNIDIHMADQRELGEFTVLHALTGWLPEVIPVRQEYLNKIWQFLKEILPEFKLIEESSSEKLSDSKSKDGKDSKDGKNGKDERGGKEGKEEKSGKNGKEEKGGKNGKEERSGKNGREERSGKNGKEGKEEKGGKDGKEGKGESAQGKGADKGDKSGKEKVDVKEGKKKAKDLEKDKAKMSAHNSRALSDVQHSLIQSLQAISEVGVTGGTQPLVSQFPQMAVYGTFAPLSLSEKKIFTLEKMAESAEKLREYGLCHIRSHPVLVTRTRSCPLIAPPKPPPVPAWKLIRQKKETVVTDEPQDPIIKKPEQFLEICSPFLNYRMNPIPIPTETHYVQSVVKKGNPFIGLPSLIEADESQSIQDMSQTTGTSAGQNASQVNIGVSNGAPKEETETMYNIAPHPSQTIELFSQLTAALEKSQEEVLTENAPPICKEIWFDFDDFCRCFQNVYIFHKPNSYIYNYQRSDFKYTDERILYYLFVDSLKPIELLVCFSALVRWGESGALQKDSPIIEPGLLTAETFSWKSLTQRNLVLKIHTYAAKAAMIRLPVGRHMLIFTAHSPVGHHIHLCSMVSFIFGEEDVVMPHFEKESLRFVEHAVTILKVTGSVMNNFRDKEKLANSLRKLRMIHYPPNINNKELSEQHFKVFHISLWRLFKKVFGPRIPSNFKFAFRALTLDFSPFETFPEEASLAEWIDLKYPAVLQDRNYSCEDLVAAVKLQACWRGTYVRLVMKARQPDTKENIAVADTLQKLWSLLDVNLEHYAISLLRLMFKSKCKSFELYPCYKDEETKIAFADYSVTYPDQPPNSWFIVFRETFHVAQDMLLMPKVYTTLPVCMLHVVNNDTMEEVPRVFLKVIPYVYTKNKKGYSFVAEAYTNDFYVTSGKWRLRIIGSFTPLPYLNRETVCSLFSMREIKDYYIPNDKQIMFRYSIKVAVGLIVTVQVRTSKSDVFIKLQILENEEEVVSTIGKGHAIIPSFFFLSNERILSSQSSKQVLAHKIAANKEADVPQSKKKAAAGAQKANKARATGAIESGQNVLDDDSVSFPYVEENSQVSQQNYKYIIQATVLSNSWPLTENQSAFVQTLRDLEKNDLREQPKIVIKKKKGSPVPDLAHSEKHEELISTGFTDVHGSTDGQKTTSTVKTTRKGKDKGADKAEKEKAAKEKVAPKVEPQPQPQDPNKPYWVLRLVTEQLDTDILEVKKDTERADEIRAMKQAWESAEPGRSIKAAQARLHFINTFTKKAEAEGEPEDTTKSMEEETKKPPGVEHIQTVVTTDIGGQPMKKELAPLNITPYFRQTTDEPVLYNIALAQQQDMQKAEEVHQFRQYREKILSKRDFEHAARKKLKAKVLDTYKDIRTSLQETRDMVLLPREEYRERLLEEERQRVAALAAEEVVVKPEPEKKSPEHQKKKGKGGKKK</sequence>
<dbReference type="GeneID" id="100930191"/>
<dbReference type="GO" id="GO:0019825">
    <property type="term" value="F:oxygen binding"/>
    <property type="evidence" value="ECO:0007669"/>
    <property type="project" value="InterPro"/>
</dbReference>
<dbReference type="InterPro" id="IPR012292">
    <property type="entry name" value="Globin/Proto"/>
</dbReference>
<dbReference type="GO" id="GO:0007286">
    <property type="term" value="P:spermatid development"/>
    <property type="evidence" value="ECO:0007669"/>
    <property type="project" value="Ensembl"/>
</dbReference>
<feature type="region of interest" description="Disordered" evidence="5">
    <location>
        <begin position="1363"/>
        <end position="1418"/>
    </location>
</feature>
<proteinExistence type="predicted"/>
<evidence type="ECO:0000259" key="6">
    <source>
        <dbReference type="PROSITE" id="PS50203"/>
    </source>
</evidence>
<feature type="region of interest" description="Disordered" evidence="5">
    <location>
        <begin position="58"/>
        <end position="83"/>
    </location>
</feature>
<dbReference type="Pfam" id="PF22069">
    <property type="entry name" value="Androglobin_IV"/>
    <property type="match status" value="1"/>
</dbReference>
<accession>A0A7N4NLX0</accession>
<feature type="compositionally biased region" description="Basic and acidic residues" evidence="5">
    <location>
        <begin position="1387"/>
        <end position="1405"/>
    </location>
</feature>
<dbReference type="InParanoid" id="A0A7N4NLX0"/>
<reference evidence="8" key="3">
    <citation type="submission" date="2025-09" db="UniProtKB">
        <authorList>
            <consortium name="Ensembl"/>
        </authorList>
    </citation>
    <scope>IDENTIFICATION</scope>
</reference>
<gene>
    <name evidence="8" type="primary">ADGB</name>
</gene>
<dbReference type="InterPro" id="IPR053033">
    <property type="entry name" value="Androglobin-like"/>
</dbReference>
<dbReference type="FunCoup" id="A0A7N4NLX0">
    <property type="interactions" value="4"/>
</dbReference>
<feature type="compositionally biased region" description="Basic residues" evidence="5">
    <location>
        <begin position="1645"/>
        <end position="1655"/>
    </location>
</feature>
<feature type="compositionally biased region" description="Basic and acidic residues" evidence="5">
    <location>
        <begin position="390"/>
        <end position="420"/>
    </location>
</feature>
<reference evidence="8" key="2">
    <citation type="submission" date="2025-08" db="UniProtKB">
        <authorList>
            <consortium name="Ensembl"/>
        </authorList>
    </citation>
    <scope>IDENTIFICATION</scope>
</reference>
<evidence type="ECO:0000313" key="9">
    <source>
        <dbReference type="Proteomes" id="UP000007648"/>
    </source>
</evidence>
<dbReference type="InterPro" id="IPR054094">
    <property type="entry name" value="Androglobin_IV"/>
</dbReference>
<evidence type="ECO:0000256" key="1">
    <source>
        <dbReference type="ARBA" id="ARBA00022617"/>
    </source>
</evidence>
<dbReference type="RefSeq" id="XP_031793513.1">
    <property type="nucleotide sequence ID" value="XM_031937653.1"/>
</dbReference>
<dbReference type="Proteomes" id="UP000007648">
    <property type="component" value="Unassembled WGS sequence"/>
</dbReference>
<dbReference type="CDD" id="cd22307">
    <property type="entry name" value="Adgb_C_mid-like"/>
    <property type="match status" value="1"/>
</dbReference>
<keyword evidence="2" id="KW-0479">Metal-binding</keyword>
<dbReference type="SUPFAM" id="SSF46458">
    <property type="entry name" value="Globin-like"/>
    <property type="match status" value="1"/>
</dbReference>